<dbReference type="PROSITE" id="PS01117">
    <property type="entry name" value="HTH_MARR_1"/>
    <property type="match status" value="1"/>
</dbReference>
<proteinExistence type="predicted"/>
<dbReference type="InterPro" id="IPR023187">
    <property type="entry name" value="Tscrpt_reg_MarR-type_CS"/>
</dbReference>
<dbReference type="SUPFAM" id="SSF46785">
    <property type="entry name" value="Winged helix' DNA-binding domain"/>
    <property type="match status" value="1"/>
</dbReference>
<organism evidence="1 2">
    <name type="scientific">Sphingomonas naphthae</name>
    <dbReference type="NCBI Taxonomy" id="1813468"/>
    <lineage>
        <taxon>Bacteria</taxon>
        <taxon>Pseudomonadati</taxon>
        <taxon>Pseudomonadota</taxon>
        <taxon>Alphaproteobacteria</taxon>
        <taxon>Sphingomonadales</taxon>
        <taxon>Sphingomonadaceae</taxon>
        <taxon>Sphingomonas</taxon>
    </lineage>
</organism>
<keyword evidence="1" id="KW-0238">DNA-binding</keyword>
<dbReference type="Gene3D" id="1.10.10.10">
    <property type="entry name" value="Winged helix-like DNA-binding domain superfamily/Winged helix DNA-binding domain"/>
    <property type="match status" value="1"/>
</dbReference>
<dbReference type="EMBL" id="CP117411">
    <property type="protein sequence ID" value="WCT74358.1"/>
    <property type="molecule type" value="Genomic_DNA"/>
</dbReference>
<evidence type="ECO:0000313" key="2">
    <source>
        <dbReference type="Proteomes" id="UP001220395"/>
    </source>
</evidence>
<name>A0ABY7TM99_9SPHN</name>
<dbReference type="RefSeq" id="WP_273689339.1">
    <property type="nucleotide sequence ID" value="NZ_CP117411.1"/>
</dbReference>
<keyword evidence="2" id="KW-1185">Reference proteome</keyword>
<dbReference type="InterPro" id="IPR036388">
    <property type="entry name" value="WH-like_DNA-bd_sf"/>
</dbReference>
<dbReference type="InterPro" id="IPR036390">
    <property type="entry name" value="WH_DNA-bd_sf"/>
</dbReference>
<gene>
    <name evidence="1" type="ORF">PQ455_03765</name>
</gene>
<reference evidence="1 2" key="1">
    <citation type="submission" date="2023-02" db="EMBL/GenBank/DDBJ databases">
        <title>Genome sequence of Sphingomonas naphthae.</title>
        <authorList>
            <person name="Kim S."/>
            <person name="Heo J."/>
            <person name="Kwon S.-W."/>
        </authorList>
    </citation>
    <scope>NUCLEOTIDE SEQUENCE [LARGE SCALE GENOMIC DNA]</scope>
    <source>
        <strain evidence="1 2">KACC 18716</strain>
    </source>
</reference>
<protein>
    <submittedName>
        <fullName evidence="1">Winged helix DNA-binding protein</fullName>
    </submittedName>
</protein>
<evidence type="ECO:0000313" key="1">
    <source>
        <dbReference type="EMBL" id="WCT74358.1"/>
    </source>
</evidence>
<dbReference type="Proteomes" id="UP001220395">
    <property type="component" value="Chromosome"/>
</dbReference>
<accession>A0ABY7TM99</accession>
<dbReference type="GO" id="GO:0003677">
    <property type="term" value="F:DNA binding"/>
    <property type="evidence" value="ECO:0007669"/>
    <property type="project" value="UniProtKB-KW"/>
</dbReference>
<sequence length="296" mass="32032">MRYDTPATPRLLLIVDDALGAIEGEALAAAARADVQTVWIGEPCPAFGAGKFDAVAAYITEDAGLALHTVIEAMDRAAEEGQGGILVIPPPLFDLALRLAPHPDIALVAQGDTLGQAAALGLALARRPVGLAQDSPPSFLREERPSADLRRLSEEAARIAQMLASLAGTSWGPIAEHYNLSAKPLPPDPQRLRAMIHQRRLRDRFFATDLFADPAWDMLLDLMAARLERVNVSVSSLCIAAAVPPTTALRWIKSLETEGLVDRVADPEDQRRIFIVLSDEGYDRMCAYLSAVDARR</sequence>